<dbReference type="InterPro" id="IPR011600">
    <property type="entry name" value="Pept_C14_caspase"/>
</dbReference>
<evidence type="ECO:0000313" key="2">
    <source>
        <dbReference type="EMBL" id="KGF04382.1"/>
    </source>
</evidence>
<dbReference type="InterPro" id="IPR029030">
    <property type="entry name" value="Caspase-like_dom_sf"/>
</dbReference>
<dbReference type="GO" id="GO:0004197">
    <property type="term" value="F:cysteine-type endopeptidase activity"/>
    <property type="evidence" value="ECO:0007669"/>
    <property type="project" value="InterPro"/>
</dbReference>
<evidence type="ECO:0000313" key="3">
    <source>
        <dbReference type="Proteomes" id="UP000029579"/>
    </source>
</evidence>
<dbReference type="eggNOG" id="COG4249">
    <property type="taxonomic scope" value="Bacteria"/>
</dbReference>
<gene>
    <name evidence="2" type="ORF">HMPREF1630_04195</name>
</gene>
<protein>
    <recommendedName>
        <fullName evidence="1">Peptidase C14 caspase domain-containing protein</fullName>
    </recommendedName>
</protein>
<organism evidence="2 3">
    <name type="scientific">Anaerococcus lactolyticus S7-1-13</name>
    <dbReference type="NCBI Taxonomy" id="1284686"/>
    <lineage>
        <taxon>Bacteria</taxon>
        <taxon>Bacillati</taxon>
        <taxon>Bacillota</taxon>
        <taxon>Tissierellia</taxon>
        <taxon>Tissierellales</taxon>
        <taxon>Peptoniphilaceae</taxon>
        <taxon>Anaerococcus</taxon>
    </lineage>
</organism>
<name>A0A095YCT8_9FIRM</name>
<evidence type="ECO:0000259" key="1">
    <source>
        <dbReference type="Pfam" id="PF00656"/>
    </source>
</evidence>
<dbReference type="RefSeq" id="WP_037327347.1">
    <property type="nucleotide sequence ID" value="NZ_JRMW01000031.1"/>
</dbReference>
<comment type="caution">
    <text evidence="2">The sequence shown here is derived from an EMBL/GenBank/DDBJ whole genome shotgun (WGS) entry which is preliminary data.</text>
</comment>
<sequence>MSIYALIVGVSNYDLIGEKKLGFCKNDIKYFSDALVKGLSVKKEQIVKLGENDVVKKQSFINVLRKFDFEDENEDTFIFYFSGHGGINCNKHILAFSDGYLETEDLIEYINKINAKNKLLIFDTCYSGHFKINSLPEFDYELSLKEFIGKGYAVLASSSSNQTSYDYPDPKKQLSLFTSFLNDAITARILLKEGKKSLDDIINLLFQYMKIWNIKHPKYAQTPIFRSKLGGTIFFSVEKYIPYVSNNYFLEKEKYRIYKVEPIHTARAKRYVVKVILKDLLTLEEISKVHKEIVSIIKNIEIYKSENFEKHWKDKLANIIFCHYGKSEDDILNSNFLCKTIWVDDTQDKDWWYNLSNKSKFVNDVYFDINSNYEVLNKFYADHTADDTYLIQQTRDIIINMINLAEKLIKSFDELLNEEATEEEFIEEFEKISPKITEYYFKESNLDLPTKKLKDWSSACTGLSGTIHDFTLFYGEHARNNRTYDNRIACMKMTKTKYYSDLERLKEEEEKIKDLINDALS</sequence>
<dbReference type="Gene3D" id="3.40.50.1460">
    <property type="match status" value="1"/>
</dbReference>
<reference evidence="2 3" key="1">
    <citation type="submission" date="2014-07" db="EMBL/GenBank/DDBJ databases">
        <authorList>
            <person name="McCorrison J."/>
            <person name="Sanka R."/>
            <person name="Torralba M."/>
            <person name="Gillis M."/>
            <person name="Haft D.H."/>
            <person name="Methe B."/>
            <person name="Sutton G."/>
            <person name="Nelson K.E."/>
        </authorList>
    </citation>
    <scope>NUCLEOTIDE SEQUENCE [LARGE SCALE GENOMIC DNA]</scope>
    <source>
        <strain evidence="2 3">S7-1-13</strain>
    </source>
</reference>
<dbReference type="EMBL" id="JRMW01000031">
    <property type="protein sequence ID" value="KGF04382.1"/>
    <property type="molecule type" value="Genomic_DNA"/>
</dbReference>
<feature type="domain" description="Peptidase C14 caspase" evidence="1">
    <location>
        <begin position="4"/>
        <end position="229"/>
    </location>
</feature>
<dbReference type="GO" id="GO:0006508">
    <property type="term" value="P:proteolysis"/>
    <property type="evidence" value="ECO:0007669"/>
    <property type="project" value="InterPro"/>
</dbReference>
<dbReference type="Proteomes" id="UP000029579">
    <property type="component" value="Unassembled WGS sequence"/>
</dbReference>
<dbReference type="AlphaFoldDB" id="A0A095YCT8"/>
<dbReference type="OrthoDB" id="9812126at2"/>
<accession>A0A095YCT8</accession>
<dbReference type="SUPFAM" id="SSF52129">
    <property type="entry name" value="Caspase-like"/>
    <property type="match status" value="1"/>
</dbReference>
<dbReference type="Pfam" id="PF00656">
    <property type="entry name" value="Peptidase_C14"/>
    <property type="match status" value="1"/>
</dbReference>
<proteinExistence type="predicted"/>